<dbReference type="SUPFAM" id="SSF55874">
    <property type="entry name" value="ATPase domain of HSP90 chaperone/DNA topoisomerase II/histidine kinase"/>
    <property type="match status" value="1"/>
</dbReference>
<dbReference type="PANTHER" id="PTHR43711">
    <property type="entry name" value="TWO-COMPONENT HISTIDINE KINASE"/>
    <property type="match status" value="1"/>
</dbReference>
<dbReference type="Gene3D" id="3.30.565.10">
    <property type="entry name" value="Histidine kinase-like ATPase, C-terminal domain"/>
    <property type="match status" value="1"/>
</dbReference>
<dbReference type="InterPro" id="IPR003661">
    <property type="entry name" value="HisK_dim/P_dom"/>
</dbReference>
<dbReference type="CDD" id="cd00082">
    <property type="entry name" value="HisKA"/>
    <property type="match status" value="1"/>
</dbReference>
<dbReference type="InterPro" id="IPR000700">
    <property type="entry name" value="PAS-assoc_C"/>
</dbReference>
<dbReference type="InterPro" id="IPR005467">
    <property type="entry name" value="His_kinase_dom"/>
</dbReference>
<evidence type="ECO:0000313" key="12">
    <source>
        <dbReference type="Proteomes" id="UP001079657"/>
    </source>
</evidence>
<accession>A0ABT4CJE6</accession>
<feature type="domain" description="PAC" evidence="10">
    <location>
        <begin position="161"/>
        <end position="211"/>
    </location>
</feature>
<feature type="transmembrane region" description="Helical" evidence="8">
    <location>
        <begin position="50"/>
        <end position="70"/>
    </location>
</feature>
<reference evidence="11" key="1">
    <citation type="submission" date="2022-12" db="EMBL/GenBank/DDBJ databases">
        <authorList>
            <person name="Wang J."/>
        </authorList>
    </citation>
    <scope>NUCLEOTIDE SEQUENCE</scope>
    <source>
        <strain evidence="11">HY-42-06</strain>
    </source>
</reference>
<dbReference type="Proteomes" id="UP001079657">
    <property type="component" value="Unassembled WGS sequence"/>
</dbReference>
<dbReference type="InterPro" id="IPR036097">
    <property type="entry name" value="HisK_dim/P_sf"/>
</dbReference>
<dbReference type="SUPFAM" id="SSF55785">
    <property type="entry name" value="PYP-like sensor domain (PAS domain)"/>
    <property type="match status" value="1"/>
</dbReference>
<dbReference type="Pfam" id="PF00512">
    <property type="entry name" value="HisKA"/>
    <property type="match status" value="1"/>
</dbReference>
<evidence type="ECO:0000256" key="1">
    <source>
        <dbReference type="ARBA" id="ARBA00000085"/>
    </source>
</evidence>
<evidence type="ECO:0000313" key="11">
    <source>
        <dbReference type="EMBL" id="MCY6369170.1"/>
    </source>
</evidence>
<evidence type="ECO:0000256" key="2">
    <source>
        <dbReference type="ARBA" id="ARBA00012438"/>
    </source>
</evidence>
<keyword evidence="3" id="KW-0597">Phosphoprotein</keyword>
<dbReference type="Pfam" id="PF02518">
    <property type="entry name" value="HATPase_c"/>
    <property type="match status" value="1"/>
</dbReference>
<keyword evidence="8" id="KW-0812">Transmembrane</keyword>
<dbReference type="InterPro" id="IPR004358">
    <property type="entry name" value="Sig_transdc_His_kin-like_C"/>
</dbReference>
<evidence type="ECO:0000256" key="7">
    <source>
        <dbReference type="SAM" id="Coils"/>
    </source>
</evidence>
<dbReference type="EC" id="2.7.13.3" evidence="2"/>
<comment type="caution">
    <text evidence="11">The sequence shown here is derived from an EMBL/GenBank/DDBJ whole genome shotgun (WGS) entry which is preliminary data.</text>
</comment>
<dbReference type="SMART" id="SM00387">
    <property type="entry name" value="HATPase_c"/>
    <property type="match status" value="1"/>
</dbReference>
<keyword evidence="4" id="KW-0808">Transferase</keyword>
<dbReference type="InterPro" id="IPR035965">
    <property type="entry name" value="PAS-like_dom_sf"/>
</dbReference>
<keyword evidence="12" id="KW-1185">Reference proteome</keyword>
<dbReference type="PRINTS" id="PR00344">
    <property type="entry name" value="BCTRLSENSOR"/>
</dbReference>
<dbReference type="InterPro" id="IPR000014">
    <property type="entry name" value="PAS"/>
</dbReference>
<evidence type="ECO:0000256" key="6">
    <source>
        <dbReference type="ARBA" id="ARBA00023012"/>
    </source>
</evidence>
<feature type="transmembrane region" description="Helical" evidence="8">
    <location>
        <begin position="21"/>
        <end position="44"/>
    </location>
</feature>
<keyword evidence="5 11" id="KW-0418">Kinase</keyword>
<dbReference type="InterPro" id="IPR036890">
    <property type="entry name" value="HATPase_C_sf"/>
</dbReference>
<protein>
    <recommendedName>
        <fullName evidence="2">histidine kinase</fullName>
        <ecNumber evidence="2">2.7.13.3</ecNumber>
    </recommendedName>
</protein>
<sequence>MEHTNDKCLYSSNLFLKKLVYLLYSLIFISFIFVAVYLFSGTLFDKTKDVFTNLTYIILFFVSLFSVIVIENIKKIVIKKENETDNLAEFYLRIIESLPISVLVHHKLKFVFANKLGAELIGVKNSKELLGKDITEFVILNMEKVGDQRVEGAREGKKVKPLVEDTLTRKDGTKVEIEIVTNPISYENSIAVLALCKDITERKQAEELKKKIEEERKLLEEAKEYDKLRTEFFANLSHEFKTPLNLIFSVIQLLEMKLEKGAITEQKDTIDKYLKILKQNGYRLLRLVNNLIDLTKIHSGYFDLELTNCNIVSLIEDVTLSTVEYAKNKNIHVKFDTNIEEKVIACDIDKIERIMLNLLSNAIKFTKPKGNIFVVIRDKEDKVVISVKDDGVGIEKQKLKIIFERFRQVDKSLNRNNEGSGIGLSLVKSLAEMHDGKIYVESEYGKGTEFIVELPIKLVEEKENISDYMIGNEAEKMKIEFSDIYH</sequence>
<keyword evidence="6" id="KW-0902">Two-component regulatory system</keyword>
<dbReference type="SUPFAM" id="SSF47384">
    <property type="entry name" value="Homodimeric domain of signal transducing histidine kinase"/>
    <property type="match status" value="1"/>
</dbReference>
<keyword evidence="8" id="KW-0472">Membrane</keyword>
<evidence type="ECO:0000256" key="5">
    <source>
        <dbReference type="ARBA" id="ARBA00022777"/>
    </source>
</evidence>
<dbReference type="PROSITE" id="PS50109">
    <property type="entry name" value="HIS_KIN"/>
    <property type="match status" value="1"/>
</dbReference>
<evidence type="ECO:0000256" key="4">
    <source>
        <dbReference type="ARBA" id="ARBA00022679"/>
    </source>
</evidence>
<evidence type="ECO:0000259" key="9">
    <source>
        <dbReference type="PROSITE" id="PS50109"/>
    </source>
</evidence>
<dbReference type="EMBL" id="JAPQES010000001">
    <property type="protein sequence ID" value="MCY6369170.1"/>
    <property type="molecule type" value="Genomic_DNA"/>
</dbReference>
<evidence type="ECO:0000259" key="10">
    <source>
        <dbReference type="PROSITE" id="PS50113"/>
    </source>
</evidence>
<dbReference type="PANTHER" id="PTHR43711:SF26">
    <property type="entry name" value="SENSOR HISTIDINE KINASE RCSC"/>
    <property type="match status" value="1"/>
</dbReference>
<dbReference type="InterPro" id="IPR003594">
    <property type="entry name" value="HATPase_dom"/>
</dbReference>
<dbReference type="CDD" id="cd16922">
    <property type="entry name" value="HATPase_EvgS-ArcB-TorS-like"/>
    <property type="match status" value="1"/>
</dbReference>
<dbReference type="SMART" id="SM00388">
    <property type="entry name" value="HisKA"/>
    <property type="match status" value="1"/>
</dbReference>
<dbReference type="Pfam" id="PF13426">
    <property type="entry name" value="PAS_9"/>
    <property type="match status" value="1"/>
</dbReference>
<name>A0ABT4CJE6_9CLOT</name>
<organism evidence="11 12">
    <name type="scientific">Clostridium ganghwense</name>
    <dbReference type="NCBI Taxonomy" id="312089"/>
    <lineage>
        <taxon>Bacteria</taxon>
        <taxon>Bacillati</taxon>
        <taxon>Bacillota</taxon>
        <taxon>Clostridia</taxon>
        <taxon>Eubacteriales</taxon>
        <taxon>Clostridiaceae</taxon>
        <taxon>Clostridium</taxon>
    </lineage>
</organism>
<dbReference type="GO" id="GO:0016301">
    <property type="term" value="F:kinase activity"/>
    <property type="evidence" value="ECO:0007669"/>
    <property type="project" value="UniProtKB-KW"/>
</dbReference>
<proteinExistence type="predicted"/>
<feature type="domain" description="Histidine kinase" evidence="9">
    <location>
        <begin position="235"/>
        <end position="458"/>
    </location>
</feature>
<dbReference type="RefSeq" id="WP_268047489.1">
    <property type="nucleotide sequence ID" value="NZ_JAPQES010000001.1"/>
</dbReference>
<evidence type="ECO:0000256" key="8">
    <source>
        <dbReference type="SAM" id="Phobius"/>
    </source>
</evidence>
<feature type="coiled-coil region" evidence="7">
    <location>
        <begin position="196"/>
        <end position="231"/>
    </location>
</feature>
<gene>
    <name evidence="11" type="ORF">OXH55_00730</name>
</gene>
<keyword evidence="7" id="KW-0175">Coiled coil</keyword>
<dbReference type="PROSITE" id="PS50113">
    <property type="entry name" value="PAC"/>
    <property type="match status" value="1"/>
</dbReference>
<dbReference type="Gene3D" id="3.30.450.20">
    <property type="entry name" value="PAS domain"/>
    <property type="match status" value="1"/>
</dbReference>
<dbReference type="Gene3D" id="1.10.287.130">
    <property type="match status" value="1"/>
</dbReference>
<evidence type="ECO:0000256" key="3">
    <source>
        <dbReference type="ARBA" id="ARBA00022553"/>
    </source>
</evidence>
<dbReference type="NCBIfam" id="TIGR00229">
    <property type="entry name" value="sensory_box"/>
    <property type="match status" value="1"/>
</dbReference>
<keyword evidence="8" id="KW-1133">Transmembrane helix</keyword>
<dbReference type="InterPro" id="IPR050736">
    <property type="entry name" value="Sensor_HK_Regulatory"/>
</dbReference>
<comment type="catalytic activity">
    <reaction evidence="1">
        <text>ATP + protein L-histidine = ADP + protein N-phospho-L-histidine.</text>
        <dbReference type="EC" id="2.7.13.3"/>
    </reaction>
</comment>